<dbReference type="EMBL" id="KK100682">
    <property type="protein sequence ID" value="KIZ04333.1"/>
    <property type="molecule type" value="Genomic_DNA"/>
</dbReference>
<evidence type="ECO:0000313" key="3">
    <source>
        <dbReference type="Proteomes" id="UP000054498"/>
    </source>
</evidence>
<dbReference type="GeneID" id="25736499"/>
<organism evidence="2 3">
    <name type="scientific">Monoraphidium neglectum</name>
    <dbReference type="NCBI Taxonomy" id="145388"/>
    <lineage>
        <taxon>Eukaryota</taxon>
        <taxon>Viridiplantae</taxon>
        <taxon>Chlorophyta</taxon>
        <taxon>core chlorophytes</taxon>
        <taxon>Chlorophyceae</taxon>
        <taxon>CS clade</taxon>
        <taxon>Sphaeropleales</taxon>
        <taxon>Selenastraceae</taxon>
        <taxon>Monoraphidium</taxon>
    </lineage>
</organism>
<evidence type="ECO:0000313" key="2">
    <source>
        <dbReference type="EMBL" id="KIZ04333.1"/>
    </source>
</evidence>
<sequence length="453" mass="46869">MAYEVPGIGMGMGPGGEYVAMQQATSFTPHKGVVYLQPQQPPQQQQQQQLVPGGVRLVLQQQQQQQMVQQAQLLAPSGGQQHVWVQAAPQQVHHQQHMLQVAGLPRTQPQFVQLQPPPQQTGPAPQQIVYVQQQMATPAPGPLLRPMPQVVQHQAPTQQPAPTPAGQPAPGSTVLVNINGTLRQAVVGQNRALFLMDSAKPAAAAAPMAQPQPQASMQPVPQAVQYVTMQASAPQQGGGPAGQQYVAVQPQARLGGAMQGVPMALRPAGAAMQMAPAQYLSTQPAPAQPGGQHMLLATSSGMPQQHAPQILQQRPAALQLVNGQIVAATSRPMAAAQHANGGLGPVGGMLMPLQQQGPGAVASAGTPVSAATTFIGGGGAAPRPPGLPMVSVPPSSSGLDLVALQAQVAQAQAQAAHQAQQKQQQQQQQLQAASVGVIGDSRRSRTGSSPHSP</sequence>
<protein>
    <submittedName>
        <fullName evidence="2">Uncharacterized protein</fullName>
    </submittedName>
</protein>
<dbReference type="RefSeq" id="XP_013903352.1">
    <property type="nucleotide sequence ID" value="XM_014047898.1"/>
</dbReference>
<feature type="region of interest" description="Disordered" evidence="1">
    <location>
        <begin position="151"/>
        <end position="171"/>
    </location>
</feature>
<feature type="region of interest" description="Disordered" evidence="1">
    <location>
        <begin position="416"/>
        <end position="453"/>
    </location>
</feature>
<dbReference type="KEGG" id="mng:MNEG_3621"/>
<evidence type="ECO:0000256" key="1">
    <source>
        <dbReference type="SAM" id="MobiDB-lite"/>
    </source>
</evidence>
<reference evidence="2 3" key="1">
    <citation type="journal article" date="2013" name="BMC Genomics">
        <title>Reconstruction of the lipid metabolism for the microalga Monoraphidium neglectum from its genome sequence reveals characteristics suitable for biofuel production.</title>
        <authorList>
            <person name="Bogen C."/>
            <person name="Al-Dilaimi A."/>
            <person name="Albersmeier A."/>
            <person name="Wichmann J."/>
            <person name="Grundmann M."/>
            <person name="Rupp O."/>
            <person name="Lauersen K.J."/>
            <person name="Blifernez-Klassen O."/>
            <person name="Kalinowski J."/>
            <person name="Goesmann A."/>
            <person name="Mussgnug J.H."/>
            <person name="Kruse O."/>
        </authorList>
    </citation>
    <scope>NUCLEOTIDE SEQUENCE [LARGE SCALE GENOMIC DNA]</scope>
    <source>
        <strain evidence="2 3">SAG 48.87</strain>
    </source>
</reference>
<feature type="compositionally biased region" description="Low complexity" evidence="1">
    <location>
        <begin position="416"/>
        <end position="433"/>
    </location>
</feature>
<dbReference type="AlphaFoldDB" id="A0A0D2K136"/>
<dbReference type="Proteomes" id="UP000054498">
    <property type="component" value="Unassembled WGS sequence"/>
</dbReference>
<gene>
    <name evidence="2" type="ORF">MNEG_3621</name>
</gene>
<name>A0A0D2K136_9CHLO</name>
<dbReference type="STRING" id="145388.A0A0D2K136"/>
<proteinExistence type="predicted"/>
<accession>A0A0D2K136</accession>
<feature type="non-terminal residue" evidence="2">
    <location>
        <position position="453"/>
    </location>
</feature>
<keyword evidence="3" id="KW-1185">Reference proteome</keyword>